<dbReference type="Proteomes" id="UP000574276">
    <property type="component" value="Unassembled WGS sequence"/>
</dbReference>
<dbReference type="EMBL" id="JACEGA010000001">
    <property type="protein sequence ID" value="MBB2184026.1"/>
    <property type="molecule type" value="Genomic_DNA"/>
</dbReference>
<feature type="transmembrane region" description="Helical" evidence="1">
    <location>
        <begin position="746"/>
        <end position="766"/>
    </location>
</feature>
<keyword evidence="1" id="KW-1133">Transmembrane helix</keyword>
<comment type="caution">
    <text evidence="2">The sequence shown here is derived from an EMBL/GenBank/DDBJ whole genome shotgun (WGS) entry which is preliminary data.</text>
</comment>
<name>A0A839K332_9FIRM</name>
<dbReference type="PANTHER" id="PTHR35902">
    <property type="entry name" value="S-LAYER DOMAIN-LIKE PROTEIN-RELATED"/>
    <property type="match status" value="1"/>
</dbReference>
<gene>
    <name evidence="2" type="ORF">H0486_14190</name>
</gene>
<keyword evidence="3" id="KW-1185">Reference proteome</keyword>
<accession>A0A839K332</accession>
<keyword evidence="1" id="KW-0812">Transmembrane</keyword>
<keyword evidence="1" id="KW-0472">Membrane</keyword>
<sequence>MAKKKSILWVLFLSICILLQIRPITVSAEKPDIIIENVSISDSSISKGETFTASFDLHNNSAGHLRNIYIQVESSDFSVLHKGAAFKVADQLDHNTSVSVTLAFKCHATLSNRIPLKITYDDYTGENPAIEEQLLVTFDDSATNPGTPKFMITSGDIQTLGIGKTGKVKIKVQNNSDYAVKKVLITPELSSDVLSYLNINQIYMKPTNSQISAGGEQSFEYELTVNGTATPGIYPITYKVVGEGENKEACTASLSGYIKVTANDGASDIQVVDVKTTPEIPARDKVLTFQVEIEKESGVTYKNLNVWLEGLATETFIYQEKKLKKSPKKNGDDTLTASFDYKIASNAAEGTYPYEVHISYTDKMGNSIHNKESYQLYLKPEGVKKGALEINNLILPDQVQGEETFTVGFSLYNSGENNLENIEVAFNGTAEVMSKGSSNVRIDQLAPGKSKKAQFKLVAVKQEQTRGVPISFQITYDEKAGDEVETKTIIQSMGVMVKGDKEGTTAPKIIVDQLDMPDTILLGEEFELSFALTNTSTEKSIKNMKMTINSIDSVTQTSNIVIVGQSDSVYFAKLDSEEQVTSKVKMMIPAAYKGSVCDVKFDFSYEDTEGTIYTDQETIHIPVAEQTQLTASNVRVGNVRDDGYTLEVDFYNTGKALLKNLMVDLEGDYEAINSNYYVGDLPSGRMDIYSVSINGEIPEQLTGNVLFTYEDSGGNKQELTVPFDIHYEKPVEEVMAAAEETNERTFYITPFFIVVIVIAVVVIFIIRKRRKAV</sequence>
<evidence type="ECO:0000313" key="3">
    <source>
        <dbReference type="Proteomes" id="UP000574276"/>
    </source>
</evidence>
<dbReference type="PANTHER" id="PTHR35902:SF6">
    <property type="entry name" value="CONSERVED WITHIN P. AEROPHILUM"/>
    <property type="match status" value="1"/>
</dbReference>
<proteinExistence type="predicted"/>
<organism evidence="2 3">
    <name type="scientific">Variimorphobacter saccharofermentans</name>
    <dbReference type="NCBI Taxonomy" id="2755051"/>
    <lineage>
        <taxon>Bacteria</taxon>
        <taxon>Bacillati</taxon>
        <taxon>Bacillota</taxon>
        <taxon>Clostridia</taxon>
        <taxon>Lachnospirales</taxon>
        <taxon>Lachnospiraceae</taxon>
        <taxon>Variimorphobacter</taxon>
    </lineage>
</organism>
<dbReference type="RefSeq" id="WP_228353624.1">
    <property type="nucleotide sequence ID" value="NZ_JACEGA010000001.1"/>
</dbReference>
<evidence type="ECO:0000313" key="2">
    <source>
        <dbReference type="EMBL" id="MBB2184026.1"/>
    </source>
</evidence>
<protein>
    <submittedName>
        <fullName evidence="2">Uncharacterized protein</fullName>
    </submittedName>
</protein>
<evidence type="ECO:0000256" key="1">
    <source>
        <dbReference type="SAM" id="Phobius"/>
    </source>
</evidence>
<reference evidence="2 3" key="1">
    <citation type="submission" date="2020-07" db="EMBL/GenBank/DDBJ databases">
        <title>Characterization and genome sequencing of isolate MD1, a novel member within the family Lachnospiraceae.</title>
        <authorList>
            <person name="Rettenmaier R."/>
            <person name="Di Bello L."/>
            <person name="Zinser C."/>
            <person name="Scheitz K."/>
            <person name="Liebl W."/>
            <person name="Zverlov V."/>
        </authorList>
    </citation>
    <scope>NUCLEOTIDE SEQUENCE [LARGE SCALE GENOMIC DNA]</scope>
    <source>
        <strain evidence="2 3">MD1</strain>
    </source>
</reference>
<dbReference type="AlphaFoldDB" id="A0A839K332"/>